<dbReference type="EMBL" id="JABANN010000020">
    <property type="protein sequence ID" value="KAF4675060.1"/>
    <property type="molecule type" value="Genomic_DNA"/>
</dbReference>
<keyword evidence="8" id="KW-1133">Transmembrane helix</keyword>
<keyword evidence="4" id="KW-0012">Acyltransferase</keyword>
<comment type="pathway">
    <text evidence="2">Lipid metabolism.</text>
</comment>
<comment type="catalytic activity">
    <reaction evidence="7">
        <text>an acyl-CoA + a 1,2-diacyl-sn-glycerol = a triacyl-sn-glycerol + CoA</text>
        <dbReference type="Rhea" id="RHEA:10868"/>
        <dbReference type="ChEBI" id="CHEBI:17815"/>
        <dbReference type="ChEBI" id="CHEBI:57287"/>
        <dbReference type="ChEBI" id="CHEBI:58342"/>
        <dbReference type="ChEBI" id="CHEBI:64615"/>
        <dbReference type="EC" id="2.3.1.20"/>
    </reaction>
</comment>
<proteinExistence type="inferred from homology"/>
<evidence type="ECO:0008006" key="15">
    <source>
        <dbReference type="Google" id="ProtNLM"/>
    </source>
</evidence>
<dbReference type="EMBL" id="JABAHT010000018">
    <property type="protein sequence ID" value="KAF4669860.1"/>
    <property type="molecule type" value="Genomic_DNA"/>
</dbReference>
<dbReference type="InterPro" id="IPR009721">
    <property type="entry name" value="O-acyltransferase_WSD1_C"/>
</dbReference>
<organism evidence="11 13">
    <name type="scientific">Perkinsus olseni</name>
    <name type="common">Perkinsus atlanticus</name>
    <dbReference type="NCBI Taxonomy" id="32597"/>
    <lineage>
        <taxon>Eukaryota</taxon>
        <taxon>Sar</taxon>
        <taxon>Alveolata</taxon>
        <taxon>Perkinsozoa</taxon>
        <taxon>Perkinsea</taxon>
        <taxon>Perkinsida</taxon>
        <taxon>Perkinsidae</taxon>
        <taxon>Perkinsus</taxon>
    </lineage>
</organism>
<comment type="similarity">
    <text evidence="5">In the N-terminal section; belongs to the long-chain O-acyltransferase family.</text>
</comment>
<evidence type="ECO:0000256" key="7">
    <source>
        <dbReference type="ARBA" id="ARBA00048109"/>
    </source>
</evidence>
<feature type="domain" description="O-acyltransferase WSD1-like N-terminal" evidence="9">
    <location>
        <begin position="107"/>
        <end position="295"/>
    </location>
</feature>
<evidence type="ECO:0000313" key="14">
    <source>
        <dbReference type="Proteomes" id="UP000572268"/>
    </source>
</evidence>
<dbReference type="GO" id="GO:0005886">
    <property type="term" value="C:plasma membrane"/>
    <property type="evidence" value="ECO:0007669"/>
    <property type="project" value="TreeGrafter"/>
</dbReference>
<accession>A0A7J6MFB3</accession>
<name>A0A7J6MFB3_PEROL</name>
<gene>
    <name evidence="12" type="ORF">FOL46_002975</name>
    <name evidence="11" type="ORF">FOZ61_002763</name>
</gene>
<keyword evidence="3" id="KW-0808">Transferase</keyword>
<evidence type="ECO:0000259" key="10">
    <source>
        <dbReference type="Pfam" id="PF06974"/>
    </source>
</evidence>
<dbReference type="PANTHER" id="PTHR31650">
    <property type="entry name" value="O-ACYLTRANSFERASE (WSD1-LIKE) FAMILY PROTEIN"/>
    <property type="match status" value="1"/>
</dbReference>
<keyword evidence="8" id="KW-0472">Membrane</keyword>
<dbReference type="GO" id="GO:0019432">
    <property type="term" value="P:triglyceride biosynthetic process"/>
    <property type="evidence" value="ECO:0007669"/>
    <property type="project" value="UniProtKB-UniPathway"/>
</dbReference>
<evidence type="ECO:0000313" key="12">
    <source>
        <dbReference type="EMBL" id="KAF4675060.1"/>
    </source>
</evidence>
<dbReference type="InterPro" id="IPR004255">
    <property type="entry name" value="O-acyltransferase_WSD1_N"/>
</dbReference>
<evidence type="ECO:0000256" key="5">
    <source>
        <dbReference type="ARBA" id="ARBA00024360"/>
    </source>
</evidence>
<evidence type="ECO:0000256" key="8">
    <source>
        <dbReference type="SAM" id="Phobius"/>
    </source>
</evidence>
<evidence type="ECO:0000259" key="9">
    <source>
        <dbReference type="Pfam" id="PF03007"/>
    </source>
</evidence>
<evidence type="ECO:0000313" key="13">
    <source>
        <dbReference type="Proteomes" id="UP000570595"/>
    </source>
</evidence>
<protein>
    <recommendedName>
        <fullName evidence="15">Diacylglycerol O-acyltransferase</fullName>
    </recommendedName>
</protein>
<feature type="domain" description="O-acyltransferase WSD1 C-terminal" evidence="10">
    <location>
        <begin position="342"/>
        <end position="482"/>
    </location>
</feature>
<feature type="transmembrane region" description="Helical" evidence="8">
    <location>
        <begin position="6"/>
        <end position="27"/>
    </location>
</feature>
<keyword evidence="8" id="KW-0812">Transmembrane</keyword>
<dbReference type="UniPathway" id="UPA00282"/>
<dbReference type="PANTHER" id="PTHR31650:SF1">
    <property type="entry name" value="WAX ESTER SYNTHASE_DIACYLGLYCEROL ACYLTRANSFERASE 4-RELATED"/>
    <property type="match status" value="1"/>
</dbReference>
<dbReference type="InterPro" id="IPR045034">
    <property type="entry name" value="O-acyltransferase_WSD1-like"/>
</dbReference>
<dbReference type="Proteomes" id="UP000572268">
    <property type="component" value="Unassembled WGS sequence"/>
</dbReference>
<dbReference type="Pfam" id="PF03007">
    <property type="entry name" value="WS_DGAT_cat"/>
    <property type="match status" value="1"/>
</dbReference>
<dbReference type="Pfam" id="PF06974">
    <property type="entry name" value="WS_DGAT_C"/>
    <property type="match status" value="1"/>
</dbReference>
<sequence length="494" mass="55419">MFVDSYSYLIAATIITIAAAVVGRILFKTIVDSSKKSSGPRPMTWMEQHMFLCDCFPKEANLPPTCNVINCAVLFKDSMPDRKSIDKLIKEKLLSFTRFSCVPDVKSHSWKPVAIDISEHVFTSEPLESREALEEKIEKIINVPLPTDKPLWQIHLLPAAPGAQQKDCVLFRSHHTLGDGISLVQLLDKVAVSPDGGPIVYVNPKEKKPVKMSFLAKLVYGFLFTLEWVRSFIANMMQTKCCFESEYGFNSSLAHRRGGLKYSGARKSIYFKPFSLDYVKAIKNRSPKKATVNDVLLGAMVGAMRRYGGDAVDDNTIMRMLIPVGAPLEFGANPPPEGDRLGNNFSFCSVDLSKAIRSKDSISRMLASGEPMNHLKRSLEFLTSMFITNTILPRMPKFVPQSSSRDLFSRHSVVFSNVPGLQTPCCFAGKEVESIYPVFLNIITQVIVLSYNRQLMFSITLDPNVVTDYEKFEGYYRDELLDMGKRLGITDVQL</sequence>
<comment type="caution">
    <text evidence="11">The sequence shown here is derived from an EMBL/GenBank/DDBJ whole genome shotgun (WGS) entry which is preliminary data.</text>
</comment>
<comment type="pathway">
    <text evidence="1">Glycerolipid metabolism; triacylglycerol biosynthesis.</text>
</comment>
<evidence type="ECO:0000256" key="4">
    <source>
        <dbReference type="ARBA" id="ARBA00023315"/>
    </source>
</evidence>
<dbReference type="OrthoDB" id="421583at2759"/>
<evidence type="ECO:0000256" key="6">
    <source>
        <dbReference type="ARBA" id="ARBA00047604"/>
    </source>
</evidence>
<evidence type="ECO:0000256" key="3">
    <source>
        <dbReference type="ARBA" id="ARBA00022679"/>
    </source>
</evidence>
<evidence type="ECO:0000256" key="1">
    <source>
        <dbReference type="ARBA" id="ARBA00004771"/>
    </source>
</evidence>
<dbReference type="Proteomes" id="UP000570595">
    <property type="component" value="Unassembled WGS sequence"/>
</dbReference>
<evidence type="ECO:0000313" key="11">
    <source>
        <dbReference type="EMBL" id="KAF4669860.1"/>
    </source>
</evidence>
<dbReference type="GO" id="GO:0004144">
    <property type="term" value="F:diacylglycerol O-acyltransferase activity"/>
    <property type="evidence" value="ECO:0007669"/>
    <property type="project" value="UniProtKB-EC"/>
</dbReference>
<dbReference type="GO" id="GO:0047196">
    <property type="term" value="F:long-chain-alcohol O-fatty-acyltransferase activity"/>
    <property type="evidence" value="ECO:0007669"/>
    <property type="project" value="UniProtKB-EC"/>
</dbReference>
<evidence type="ECO:0000256" key="2">
    <source>
        <dbReference type="ARBA" id="ARBA00005189"/>
    </source>
</evidence>
<comment type="catalytic activity">
    <reaction evidence="6">
        <text>a long chain fatty alcohol + a fatty acyl-CoA = a long-chain alcohol wax ester + CoA</text>
        <dbReference type="Rhea" id="RHEA:38443"/>
        <dbReference type="ChEBI" id="CHEBI:17135"/>
        <dbReference type="ChEBI" id="CHEBI:57287"/>
        <dbReference type="ChEBI" id="CHEBI:77636"/>
        <dbReference type="ChEBI" id="CHEBI:235323"/>
        <dbReference type="EC" id="2.3.1.75"/>
    </reaction>
</comment>
<reference evidence="13 14" key="1">
    <citation type="submission" date="2020-04" db="EMBL/GenBank/DDBJ databases">
        <title>Perkinsus olseni comparative genomics.</title>
        <authorList>
            <person name="Bogema D.R."/>
        </authorList>
    </citation>
    <scope>NUCLEOTIDE SEQUENCE [LARGE SCALE GENOMIC DNA]</scope>
    <source>
        <strain evidence="11">ATCC PRA-179</strain>
        <strain evidence="12">ATCC PRA-31</strain>
    </source>
</reference>
<dbReference type="AlphaFoldDB" id="A0A7J6MFB3"/>